<sequence length="297" mass="31357">MTRTTKRDARKDTRNAVLFPVDEDEAVETGASFLPPRLAHLRGPIVAATPRPDLNGRGDDATMPVNVFAPGTPGSSVAVPPGVTPTVHAGHGRVLMGPWNGEFHRAGSGPSSPSAGRPAASDRLDLVADDSLRENLSDLPFAGPEDMDMDEESVLREQWMEDAMTGRGVAPSDDAAGQRFSSDGRDDDDAISEAGTGLEARLESGRGRGRAGRGRAASAPAAVARRVGAARIAARRRLPQAIQRRAKESLAIARKESSRRAGDGPGFFHLNGAMRRNNGPRNTAGVRCMQPRSGAFG</sequence>
<accession>C1FHD3</accession>
<organism evidence="2 3">
    <name type="scientific">Micromonas commoda (strain RCC299 / NOUM17 / CCMP2709)</name>
    <name type="common">Picoplanktonic green alga</name>
    <dbReference type="NCBI Taxonomy" id="296587"/>
    <lineage>
        <taxon>Eukaryota</taxon>
        <taxon>Viridiplantae</taxon>
        <taxon>Chlorophyta</taxon>
        <taxon>Mamiellophyceae</taxon>
        <taxon>Mamiellales</taxon>
        <taxon>Mamiellaceae</taxon>
        <taxon>Micromonas</taxon>
    </lineage>
</organism>
<keyword evidence="3" id="KW-1185">Reference proteome</keyword>
<dbReference type="Proteomes" id="UP000002009">
    <property type="component" value="Chromosome 10"/>
</dbReference>
<evidence type="ECO:0000313" key="3">
    <source>
        <dbReference type="Proteomes" id="UP000002009"/>
    </source>
</evidence>
<dbReference type="KEGG" id="mis:MICPUN_62042"/>
<name>C1FHD3_MICCC</name>
<dbReference type="AlphaFoldDB" id="C1FHD3"/>
<protein>
    <submittedName>
        <fullName evidence="2">Uncharacterized protein</fullName>
    </submittedName>
</protein>
<evidence type="ECO:0000256" key="1">
    <source>
        <dbReference type="SAM" id="MobiDB-lite"/>
    </source>
</evidence>
<feature type="region of interest" description="Disordered" evidence="1">
    <location>
        <begin position="165"/>
        <end position="219"/>
    </location>
</feature>
<gene>
    <name evidence="2" type="ORF">MICPUN_62042</name>
</gene>
<dbReference type="RefSeq" id="XP_002508541.1">
    <property type="nucleotide sequence ID" value="XM_002508495.1"/>
</dbReference>
<evidence type="ECO:0000313" key="2">
    <source>
        <dbReference type="EMBL" id="ACO69799.1"/>
    </source>
</evidence>
<proteinExistence type="predicted"/>
<feature type="compositionally biased region" description="Basic and acidic residues" evidence="1">
    <location>
        <begin position="250"/>
        <end position="262"/>
    </location>
</feature>
<dbReference type="GeneID" id="8247101"/>
<feature type="region of interest" description="Disordered" evidence="1">
    <location>
        <begin position="250"/>
        <end position="297"/>
    </location>
</feature>
<dbReference type="EMBL" id="CP001576">
    <property type="protein sequence ID" value="ACO69799.1"/>
    <property type="molecule type" value="Genomic_DNA"/>
</dbReference>
<dbReference type="OMA" id="WMEDAMT"/>
<dbReference type="InParanoid" id="C1FHD3"/>
<reference evidence="2 3" key="1">
    <citation type="journal article" date="2009" name="Science">
        <title>Green evolution and dynamic adaptations revealed by genomes of the marine picoeukaryotes Micromonas.</title>
        <authorList>
            <person name="Worden A.Z."/>
            <person name="Lee J.H."/>
            <person name="Mock T."/>
            <person name="Rouze P."/>
            <person name="Simmons M.P."/>
            <person name="Aerts A.L."/>
            <person name="Allen A.E."/>
            <person name="Cuvelier M.L."/>
            <person name="Derelle E."/>
            <person name="Everett M.V."/>
            <person name="Foulon E."/>
            <person name="Grimwood J."/>
            <person name="Gundlach H."/>
            <person name="Henrissat B."/>
            <person name="Napoli C."/>
            <person name="McDonald S.M."/>
            <person name="Parker M.S."/>
            <person name="Rombauts S."/>
            <person name="Salamov A."/>
            <person name="Von Dassow P."/>
            <person name="Badger J.H."/>
            <person name="Coutinho P.M."/>
            <person name="Demir E."/>
            <person name="Dubchak I."/>
            <person name="Gentemann C."/>
            <person name="Eikrem W."/>
            <person name="Gready J.E."/>
            <person name="John U."/>
            <person name="Lanier W."/>
            <person name="Lindquist E.A."/>
            <person name="Lucas S."/>
            <person name="Mayer K.F."/>
            <person name="Moreau H."/>
            <person name="Not F."/>
            <person name="Otillar R."/>
            <person name="Panaud O."/>
            <person name="Pangilinan J."/>
            <person name="Paulsen I."/>
            <person name="Piegu B."/>
            <person name="Poliakov A."/>
            <person name="Robbens S."/>
            <person name="Schmutz J."/>
            <person name="Toulza E."/>
            <person name="Wyss T."/>
            <person name="Zelensky A."/>
            <person name="Zhou K."/>
            <person name="Armbrust E.V."/>
            <person name="Bhattacharya D."/>
            <person name="Goodenough U.W."/>
            <person name="Van de Peer Y."/>
            <person name="Grigoriev I.V."/>
        </authorList>
    </citation>
    <scope>NUCLEOTIDE SEQUENCE [LARGE SCALE GENOMIC DNA]</scope>
    <source>
        <strain evidence="3">RCC299 / NOUM17</strain>
    </source>
</reference>